<protein>
    <submittedName>
        <fullName evidence="2">Uncharacterized protein</fullName>
    </submittedName>
</protein>
<dbReference type="InParanoid" id="M1DI54"/>
<feature type="compositionally biased region" description="Basic and acidic residues" evidence="1">
    <location>
        <begin position="24"/>
        <end position="43"/>
    </location>
</feature>
<reference evidence="3" key="1">
    <citation type="journal article" date="2011" name="Nature">
        <title>Genome sequence and analysis of the tuber crop potato.</title>
        <authorList>
            <consortium name="The Potato Genome Sequencing Consortium"/>
        </authorList>
    </citation>
    <scope>NUCLEOTIDE SEQUENCE [LARGE SCALE GENOMIC DNA]</scope>
    <source>
        <strain evidence="3">cv. DM1-3 516 R44</strain>
    </source>
</reference>
<evidence type="ECO:0000313" key="3">
    <source>
        <dbReference type="Proteomes" id="UP000011115"/>
    </source>
</evidence>
<dbReference type="Proteomes" id="UP000011115">
    <property type="component" value="Unassembled WGS sequence"/>
</dbReference>
<dbReference type="Gramene" id="PGSC0003DMT400089431">
    <property type="protein sequence ID" value="PGSC0003DMT400089431"/>
    <property type="gene ID" value="PGSC0003DMG400039002"/>
</dbReference>
<keyword evidence="3" id="KW-1185">Reference proteome</keyword>
<dbReference type="EnsemblPlants" id="PGSC0003DMT400089431">
    <property type="protein sequence ID" value="PGSC0003DMT400089431"/>
    <property type="gene ID" value="PGSC0003DMG400039002"/>
</dbReference>
<evidence type="ECO:0000256" key="1">
    <source>
        <dbReference type="SAM" id="MobiDB-lite"/>
    </source>
</evidence>
<reference evidence="2" key="2">
    <citation type="submission" date="2015-06" db="UniProtKB">
        <authorList>
            <consortium name="EnsemblPlants"/>
        </authorList>
    </citation>
    <scope>IDENTIFICATION</scope>
    <source>
        <strain evidence="2">DM1-3 516 R44</strain>
    </source>
</reference>
<name>M1DI54_SOLTU</name>
<proteinExistence type="predicted"/>
<dbReference type="AlphaFoldDB" id="M1DI54"/>
<evidence type="ECO:0000313" key="2">
    <source>
        <dbReference type="EnsemblPlants" id="PGSC0003DMT400089431"/>
    </source>
</evidence>
<feature type="region of interest" description="Disordered" evidence="1">
    <location>
        <begin position="1"/>
        <end position="58"/>
    </location>
</feature>
<sequence>MATTNVTPFEVRNRGVRKRPKGKYKADITDSSRSVLPRERPDSPETTTSSTNSSATISSFLPYPRLSYTIDAEFTAAEEVEEE</sequence>
<feature type="compositionally biased region" description="Low complexity" evidence="1">
    <location>
        <begin position="44"/>
        <end position="58"/>
    </location>
</feature>
<dbReference type="HOGENOM" id="CLU_2547013_0_0_1"/>
<accession>M1DI54</accession>
<dbReference type="PaxDb" id="4113-PGSC0003DMT400089431"/>
<feature type="compositionally biased region" description="Basic residues" evidence="1">
    <location>
        <begin position="14"/>
        <end position="23"/>
    </location>
</feature>
<organism evidence="2 3">
    <name type="scientific">Solanum tuberosum</name>
    <name type="common">Potato</name>
    <dbReference type="NCBI Taxonomy" id="4113"/>
    <lineage>
        <taxon>Eukaryota</taxon>
        <taxon>Viridiplantae</taxon>
        <taxon>Streptophyta</taxon>
        <taxon>Embryophyta</taxon>
        <taxon>Tracheophyta</taxon>
        <taxon>Spermatophyta</taxon>
        <taxon>Magnoliopsida</taxon>
        <taxon>eudicotyledons</taxon>
        <taxon>Gunneridae</taxon>
        <taxon>Pentapetalae</taxon>
        <taxon>asterids</taxon>
        <taxon>lamiids</taxon>
        <taxon>Solanales</taxon>
        <taxon>Solanaceae</taxon>
        <taxon>Solanoideae</taxon>
        <taxon>Solaneae</taxon>
        <taxon>Solanum</taxon>
    </lineage>
</organism>